<gene>
    <name evidence="10" type="primary">LOC100179198</name>
</gene>
<evidence type="ECO:0000313" key="10">
    <source>
        <dbReference type="EMBL" id="CAB3262273.1"/>
    </source>
</evidence>
<reference evidence="10" key="1">
    <citation type="submission" date="2020-04" db="EMBL/GenBank/DDBJ databases">
        <authorList>
            <person name="Neveu A P."/>
        </authorList>
    </citation>
    <scope>NUCLEOTIDE SEQUENCE</scope>
    <source>
        <tissue evidence="10">Whole embryo</tissue>
    </source>
</reference>
<evidence type="ECO:0000256" key="3">
    <source>
        <dbReference type="ARBA" id="ARBA00022692"/>
    </source>
</evidence>
<dbReference type="PANTHER" id="PTHR28607">
    <property type="entry name" value="EXPRESSED PROTEIN"/>
    <property type="match status" value="1"/>
</dbReference>
<evidence type="ECO:0000256" key="9">
    <source>
        <dbReference type="SAM" id="SignalP"/>
    </source>
</evidence>
<evidence type="ECO:0000256" key="1">
    <source>
        <dbReference type="ARBA" id="ARBA00004479"/>
    </source>
</evidence>
<protein>
    <submittedName>
        <fullName evidence="10">Uncharacterized protein LOC100179198</fullName>
    </submittedName>
</protein>
<evidence type="ECO:0000256" key="8">
    <source>
        <dbReference type="SAM" id="Phobius"/>
    </source>
</evidence>
<keyword evidence="4 9" id="KW-0732">Signal</keyword>
<evidence type="ECO:0000256" key="7">
    <source>
        <dbReference type="ARBA" id="ARBA00023180"/>
    </source>
</evidence>
<feature type="chain" id="PRO_5026312701" evidence="9">
    <location>
        <begin position="21"/>
        <end position="148"/>
    </location>
</feature>
<evidence type="ECO:0000256" key="5">
    <source>
        <dbReference type="ARBA" id="ARBA00022989"/>
    </source>
</evidence>
<comment type="subcellular location">
    <subcellularLocation>
        <location evidence="1">Membrane</location>
        <topology evidence="1">Single-pass type I membrane protein</topology>
    </subcellularLocation>
</comment>
<dbReference type="PANTHER" id="PTHR28607:SF4">
    <property type="entry name" value="TRANSMEMBRANE PROTEIN"/>
    <property type="match status" value="1"/>
</dbReference>
<feature type="transmembrane region" description="Helical" evidence="8">
    <location>
        <begin position="86"/>
        <end position="105"/>
    </location>
</feature>
<dbReference type="EMBL" id="LR786631">
    <property type="protein sequence ID" value="CAB3262273.1"/>
    <property type="molecule type" value="mRNA"/>
</dbReference>
<organism evidence="10">
    <name type="scientific">Phallusia mammillata</name>
    <dbReference type="NCBI Taxonomy" id="59560"/>
    <lineage>
        <taxon>Eukaryota</taxon>
        <taxon>Metazoa</taxon>
        <taxon>Chordata</taxon>
        <taxon>Tunicata</taxon>
        <taxon>Ascidiacea</taxon>
        <taxon>Phlebobranchia</taxon>
        <taxon>Ascidiidae</taxon>
        <taxon>Phallusia</taxon>
    </lineage>
</organism>
<evidence type="ECO:0000256" key="4">
    <source>
        <dbReference type="ARBA" id="ARBA00022729"/>
    </source>
</evidence>
<keyword evidence="7" id="KW-0325">Glycoprotein</keyword>
<evidence type="ECO:0000256" key="2">
    <source>
        <dbReference type="ARBA" id="ARBA00006986"/>
    </source>
</evidence>
<feature type="signal peptide" evidence="9">
    <location>
        <begin position="1"/>
        <end position="20"/>
    </location>
</feature>
<sequence length="148" mass="16558">MHRFAFTIVGCIILLQLVSCLNAAAVSQKTPINSPESNKKNITSPHEVISDETKVQNNATTENDQKVPHTVVSWTKENMGMLKRGFYVLLVLTAIIALYFGVRIYRTRNRKVKKYGLLSSGGGERIGLNPIDSDSEDDYTVFETKTLH</sequence>
<dbReference type="InterPro" id="IPR009565">
    <property type="entry name" value="FAM174-like"/>
</dbReference>
<keyword evidence="3 8" id="KW-0812">Transmembrane</keyword>
<proteinExistence type="evidence at transcript level"/>
<comment type="similarity">
    <text evidence="2">Belongs to the FAM174 family.</text>
</comment>
<keyword evidence="5 8" id="KW-1133">Transmembrane helix</keyword>
<dbReference type="GO" id="GO:0016020">
    <property type="term" value="C:membrane"/>
    <property type="evidence" value="ECO:0007669"/>
    <property type="project" value="UniProtKB-SubCell"/>
</dbReference>
<keyword evidence="6 8" id="KW-0472">Membrane</keyword>
<evidence type="ECO:0000256" key="6">
    <source>
        <dbReference type="ARBA" id="ARBA00023136"/>
    </source>
</evidence>
<accession>A0A6F9DHQ8</accession>
<dbReference type="AlphaFoldDB" id="A0A6F9DHQ8"/>
<name>A0A6F9DHQ8_9ASCI</name>
<dbReference type="Pfam" id="PF06679">
    <property type="entry name" value="DUF1180"/>
    <property type="match status" value="1"/>
</dbReference>